<dbReference type="InterPro" id="IPR001796">
    <property type="entry name" value="DHFR_dom"/>
</dbReference>
<dbReference type="InterPro" id="IPR017925">
    <property type="entry name" value="DHFR_CS"/>
</dbReference>
<dbReference type="GO" id="GO:0046655">
    <property type="term" value="P:folic acid metabolic process"/>
    <property type="evidence" value="ECO:0007669"/>
    <property type="project" value="TreeGrafter"/>
</dbReference>
<dbReference type="SUPFAM" id="SSF53597">
    <property type="entry name" value="Dihydrofolate reductase-like"/>
    <property type="match status" value="1"/>
</dbReference>
<dbReference type="PROSITE" id="PS51330">
    <property type="entry name" value="DHFR_2"/>
    <property type="match status" value="1"/>
</dbReference>
<evidence type="ECO:0000256" key="1">
    <source>
        <dbReference type="ARBA" id="ARBA00004903"/>
    </source>
</evidence>
<evidence type="ECO:0000256" key="7">
    <source>
        <dbReference type="RuleBase" id="RU004474"/>
    </source>
</evidence>
<dbReference type="EMBL" id="OOIN01000014">
    <property type="protein sequence ID" value="SPO26366.1"/>
    <property type="molecule type" value="Genomic_DNA"/>
</dbReference>
<evidence type="ECO:0000256" key="2">
    <source>
        <dbReference type="ARBA" id="ARBA00012856"/>
    </source>
</evidence>
<keyword evidence="4" id="KW-0554">One-carbon metabolism</keyword>
<evidence type="ECO:0000256" key="3">
    <source>
        <dbReference type="ARBA" id="ARBA00018886"/>
    </source>
</evidence>
<evidence type="ECO:0000259" key="8">
    <source>
        <dbReference type="PROSITE" id="PS51330"/>
    </source>
</evidence>
<evidence type="ECO:0000256" key="5">
    <source>
        <dbReference type="ARBA" id="ARBA00022857"/>
    </source>
</evidence>
<dbReference type="InterPro" id="IPR012259">
    <property type="entry name" value="DHFR"/>
</dbReference>
<proteinExistence type="inferred from homology"/>
<dbReference type="UniPathway" id="UPA00077">
    <property type="reaction ID" value="UER00158"/>
</dbReference>
<dbReference type="GO" id="GO:0004146">
    <property type="term" value="F:dihydrofolate reductase activity"/>
    <property type="evidence" value="ECO:0007669"/>
    <property type="project" value="UniProtKB-EC"/>
</dbReference>
<dbReference type="AlphaFoldDB" id="A0A5C3EA25"/>
<dbReference type="GO" id="GO:0046452">
    <property type="term" value="P:dihydrofolate metabolic process"/>
    <property type="evidence" value="ECO:0007669"/>
    <property type="project" value="TreeGrafter"/>
</dbReference>
<dbReference type="GO" id="GO:0046654">
    <property type="term" value="P:tetrahydrofolate biosynthetic process"/>
    <property type="evidence" value="ECO:0007669"/>
    <property type="project" value="UniProtKB-UniPathway"/>
</dbReference>
<dbReference type="EC" id="1.5.1.3" evidence="2"/>
<evidence type="ECO:0000313" key="9">
    <source>
        <dbReference type="EMBL" id="SPO26366.1"/>
    </source>
</evidence>
<dbReference type="OrthoDB" id="414698at2759"/>
<accession>A0A5C3EA25</accession>
<keyword evidence="10" id="KW-1185">Reference proteome</keyword>
<dbReference type="InterPro" id="IPR024072">
    <property type="entry name" value="DHFR-like_dom_sf"/>
</dbReference>
<dbReference type="PRINTS" id="PR00070">
    <property type="entry name" value="DHFR"/>
</dbReference>
<dbReference type="Proteomes" id="UP000324022">
    <property type="component" value="Unassembled WGS sequence"/>
</dbReference>
<evidence type="ECO:0000313" key="10">
    <source>
        <dbReference type="Proteomes" id="UP000324022"/>
    </source>
</evidence>
<comment type="similarity">
    <text evidence="7">Belongs to the dihydrofolate reductase family.</text>
</comment>
<sequence length="253" mass="28135">MGKLKLAMVAAMSLTNGIGKDGGLPWRLKGEMAYFRSVTSYVAEQDKLRGARNAVIMGRKTWASIPPKFRPLGGRINIVISRTCSAQDLGVDPDSKDVKVFASIEQALKHLAAPAAQHDENLGRIFVIGGAQLYTDLLNLDSSLATVDKLLITRILTPHYECDAYFPEFRTKQQYTHELQHANEILAEHHANPPQQDPTSLLNQAKWTQASTDSLRQYLGNSCPSALLNSPDMVTSEGETWYEYQLWEKQGTC</sequence>
<dbReference type="Pfam" id="PF00186">
    <property type="entry name" value="DHFR_1"/>
    <property type="match status" value="1"/>
</dbReference>
<dbReference type="PANTHER" id="PTHR48069:SF3">
    <property type="entry name" value="DIHYDROFOLATE REDUCTASE"/>
    <property type="match status" value="1"/>
</dbReference>
<evidence type="ECO:0000256" key="4">
    <source>
        <dbReference type="ARBA" id="ARBA00022563"/>
    </source>
</evidence>
<dbReference type="CDD" id="cd00209">
    <property type="entry name" value="DHFR"/>
    <property type="match status" value="1"/>
</dbReference>
<dbReference type="PANTHER" id="PTHR48069">
    <property type="entry name" value="DIHYDROFOLATE REDUCTASE"/>
    <property type="match status" value="1"/>
</dbReference>
<name>A0A5C3EA25_9BASI</name>
<feature type="domain" description="DHFR" evidence="8">
    <location>
        <begin position="5"/>
        <end position="249"/>
    </location>
</feature>
<comment type="pathway">
    <text evidence="1">Cofactor biosynthesis; tetrahydrofolate biosynthesis; 5,6,7,8-tetrahydrofolate from 7,8-dihydrofolate: step 1/1.</text>
</comment>
<keyword evidence="5" id="KW-0521">NADP</keyword>
<gene>
    <name evidence="9" type="ORF">UTRI_03955</name>
</gene>
<protein>
    <recommendedName>
        <fullName evidence="3">Dihydrofolate reductase</fullName>
        <ecNumber evidence="2">1.5.1.3</ecNumber>
    </recommendedName>
</protein>
<evidence type="ECO:0000256" key="6">
    <source>
        <dbReference type="ARBA" id="ARBA00023002"/>
    </source>
</evidence>
<keyword evidence="6" id="KW-0560">Oxidoreductase</keyword>
<dbReference type="GO" id="GO:0006730">
    <property type="term" value="P:one-carbon metabolic process"/>
    <property type="evidence" value="ECO:0007669"/>
    <property type="project" value="UniProtKB-KW"/>
</dbReference>
<dbReference type="GO" id="GO:0005739">
    <property type="term" value="C:mitochondrion"/>
    <property type="evidence" value="ECO:0007669"/>
    <property type="project" value="TreeGrafter"/>
</dbReference>
<dbReference type="PROSITE" id="PS00075">
    <property type="entry name" value="DHFR_1"/>
    <property type="match status" value="1"/>
</dbReference>
<dbReference type="Gene3D" id="3.40.430.10">
    <property type="entry name" value="Dihydrofolate Reductase, subunit A"/>
    <property type="match status" value="1"/>
</dbReference>
<organism evidence="9 10">
    <name type="scientific">Ustilago trichophora</name>
    <dbReference type="NCBI Taxonomy" id="86804"/>
    <lineage>
        <taxon>Eukaryota</taxon>
        <taxon>Fungi</taxon>
        <taxon>Dikarya</taxon>
        <taxon>Basidiomycota</taxon>
        <taxon>Ustilaginomycotina</taxon>
        <taxon>Ustilaginomycetes</taxon>
        <taxon>Ustilaginales</taxon>
        <taxon>Ustilaginaceae</taxon>
        <taxon>Ustilago</taxon>
    </lineage>
</organism>
<reference evidence="9 10" key="1">
    <citation type="submission" date="2018-03" db="EMBL/GenBank/DDBJ databases">
        <authorList>
            <person name="Guldener U."/>
        </authorList>
    </citation>
    <scope>NUCLEOTIDE SEQUENCE [LARGE SCALE GENOMIC DNA]</scope>
    <source>
        <strain evidence="9 10">NBRC100155</strain>
    </source>
</reference>
<dbReference type="GO" id="GO:0050661">
    <property type="term" value="F:NADP binding"/>
    <property type="evidence" value="ECO:0007669"/>
    <property type="project" value="InterPro"/>
</dbReference>